<evidence type="ECO:0000313" key="3">
    <source>
        <dbReference type="WBParaSite" id="SBAD_0001361001-mRNA-1"/>
    </source>
</evidence>
<sequence>MEPDLAGMLSAEIKADVLKDEISKMKNGGSMQLDSECVGAAQIERNFEFNVWYDCRSASAIRQQE</sequence>
<reference evidence="1 2" key="2">
    <citation type="submission" date="2018-11" db="EMBL/GenBank/DDBJ databases">
        <authorList>
            <consortium name="Pathogen Informatics"/>
        </authorList>
    </citation>
    <scope>NUCLEOTIDE SEQUENCE [LARGE SCALE GENOMIC DNA]</scope>
</reference>
<dbReference type="WBParaSite" id="SBAD_0001361001-mRNA-1">
    <property type="protein sequence ID" value="SBAD_0001361001-mRNA-1"/>
    <property type="gene ID" value="SBAD_0001361001"/>
</dbReference>
<accession>A0A183JBE5</accession>
<dbReference type="Proteomes" id="UP000270296">
    <property type="component" value="Unassembled WGS sequence"/>
</dbReference>
<gene>
    <name evidence="1" type="ORF">SBAD_LOCUS13193</name>
</gene>
<name>A0A183JBE5_9BILA</name>
<protein>
    <submittedName>
        <fullName evidence="1 3">Uncharacterized protein</fullName>
    </submittedName>
</protein>
<dbReference type="EMBL" id="UZAM01021460">
    <property type="protein sequence ID" value="VDP55565.1"/>
    <property type="molecule type" value="Genomic_DNA"/>
</dbReference>
<evidence type="ECO:0000313" key="1">
    <source>
        <dbReference type="EMBL" id="VDP55565.1"/>
    </source>
</evidence>
<keyword evidence="2" id="KW-1185">Reference proteome</keyword>
<proteinExistence type="predicted"/>
<organism evidence="3">
    <name type="scientific">Soboliphyme baturini</name>
    <dbReference type="NCBI Taxonomy" id="241478"/>
    <lineage>
        <taxon>Eukaryota</taxon>
        <taxon>Metazoa</taxon>
        <taxon>Ecdysozoa</taxon>
        <taxon>Nematoda</taxon>
        <taxon>Enoplea</taxon>
        <taxon>Dorylaimia</taxon>
        <taxon>Dioctophymatida</taxon>
        <taxon>Dioctophymatoidea</taxon>
        <taxon>Soboliphymatidae</taxon>
        <taxon>Soboliphyme</taxon>
    </lineage>
</organism>
<reference evidence="3" key="1">
    <citation type="submission" date="2016-06" db="UniProtKB">
        <authorList>
            <consortium name="WormBaseParasite"/>
        </authorList>
    </citation>
    <scope>IDENTIFICATION</scope>
</reference>
<evidence type="ECO:0000313" key="2">
    <source>
        <dbReference type="Proteomes" id="UP000270296"/>
    </source>
</evidence>
<dbReference type="AlphaFoldDB" id="A0A183JBE5"/>